<organism evidence="5 6">
    <name type="scientific">Methylocystis iwaonis</name>
    <dbReference type="NCBI Taxonomy" id="2885079"/>
    <lineage>
        <taxon>Bacteria</taxon>
        <taxon>Pseudomonadati</taxon>
        <taxon>Pseudomonadota</taxon>
        <taxon>Alphaproteobacteria</taxon>
        <taxon>Hyphomicrobiales</taxon>
        <taxon>Methylocystaceae</taxon>
        <taxon>Methylocystis</taxon>
    </lineage>
</organism>
<dbReference type="InterPro" id="IPR001789">
    <property type="entry name" value="Sig_transdc_resp-reg_receiver"/>
</dbReference>
<dbReference type="InterPro" id="IPR011006">
    <property type="entry name" value="CheY-like_superfamily"/>
</dbReference>
<sequence>MTPFPACLAPKTALVVDDDQDMCWVLEAALSRIDWMAVTANSAQEALGLISQQTFPIAFVDARLPDMDGFRLSARFRIIRPAMSVILISGYFLADDAGILDAMRASTIDGFLAKPFQIDAIAAAVSKGAKG</sequence>
<reference evidence="5 6" key="1">
    <citation type="journal article" date="2023" name="Int. J. Syst. Evol. Microbiol.">
        <title>Methylocystis iwaonis sp. nov., a type II methane-oxidizing bacterium from surface soil of a rice paddy field in Japan, and emended description of the genus Methylocystis (ex Whittenbury et al. 1970) Bowman et al. 1993.</title>
        <authorList>
            <person name="Kaise H."/>
            <person name="Sawadogo J.B."/>
            <person name="Alam M.S."/>
            <person name="Ueno C."/>
            <person name="Dianou D."/>
            <person name="Shinjo R."/>
            <person name="Asakawa S."/>
        </authorList>
    </citation>
    <scope>NUCLEOTIDE SEQUENCE [LARGE SCALE GENOMIC DNA]</scope>
    <source>
        <strain evidence="5 6">SS37A-Re</strain>
    </source>
</reference>
<gene>
    <name evidence="5" type="ORF">SS37A_24450</name>
</gene>
<evidence type="ECO:0000313" key="5">
    <source>
        <dbReference type="EMBL" id="BDV34916.1"/>
    </source>
</evidence>
<dbReference type="EMBL" id="AP027142">
    <property type="protein sequence ID" value="BDV34916.1"/>
    <property type="molecule type" value="Genomic_DNA"/>
</dbReference>
<feature type="domain" description="Response regulatory" evidence="4">
    <location>
        <begin position="12"/>
        <end position="129"/>
    </location>
</feature>
<evidence type="ECO:0000256" key="2">
    <source>
        <dbReference type="ARBA" id="ARBA00023012"/>
    </source>
</evidence>
<dbReference type="Gene3D" id="3.40.50.2300">
    <property type="match status" value="1"/>
</dbReference>
<dbReference type="Proteomes" id="UP001317629">
    <property type="component" value="Chromosome"/>
</dbReference>
<evidence type="ECO:0000313" key="6">
    <source>
        <dbReference type="Proteomes" id="UP001317629"/>
    </source>
</evidence>
<evidence type="ECO:0000256" key="1">
    <source>
        <dbReference type="ARBA" id="ARBA00022553"/>
    </source>
</evidence>
<protein>
    <recommendedName>
        <fullName evidence="4">Response regulatory domain-containing protein</fullName>
    </recommendedName>
</protein>
<evidence type="ECO:0000259" key="4">
    <source>
        <dbReference type="PROSITE" id="PS50110"/>
    </source>
</evidence>
<dbReference type="PANTHER" id="PTHR44591:SF14">
    <property type="entry name" value="PROTEIN PILG"/>
    <property type="match status" value="1"/>
</dbReference>
<dbReference type="PROSITE" id="PS50110">
    <property type="entry name" value="RESPONSE_REGULATORY"/>
    <property type="match status" value="1"/>
</dbReference>
<feature type="modified residue" description="4-aspartylphosphate" evidence="3">
    <location>
        <position position="61"/>
    </location>
</feature>
<dbReference type="InterPro" id="IPR050595">
    <property type="entry name" value="Bact_response_regulator"/>
</dbReference>
<keyword evidence="6" id="KW-1185">Reference proteome</keyword>
<dbReference type="SUPFAM" id="SSF52172">
    <property type="entry name" value="CheY-like"/>
    <property type="match status" value="1"/>
</dbReference>
<proteinExistence type="predicted"/>
<dbReference type="PANTHER" id="PTHR44591">
    <property type="entry name" value="STRESS RESPONSE REGULATOR PROTEIN 1"/>
    <property type="match status" value="1"/>
</dbReference>
<dbReference type="Pfam" id="PF00072">
    <property type="entry name" value="Response_reg"/>
    <property type="match status" value="1"/>
</dbReference>
<dbReference type="SMART" id="SM00448">
    <property type="entry name" value="REC"/>
    <property type="match status" value="1"/>
</dbReference>
<keyword evidence="1 3" id="KW-0597">Phosphoprotein</keyword>
<dbReference type="CDD" id="cd00156">
    <property type="entry name" value="REC"/>
    <property type="match status" value="1"/>
</dbReference>
<name>A0ABN6VID6_9HYPH</name>
<evidence type="ECO:0000256" key="3">
    <source>
        <dbReference type="PROSITE-ProRule" id="PRU00169"/>
    </source>
</evidence>
<keyword evidence="2" id="KW-0902">Two-component regulatory system</keyword>
<dbReference type="RefSeq" id="WP_210340678.1">
    <property type="nucleotide sequence ID" value="NZ_CP143314.1"/>
</dbReference>
<accession>A0ABN6VID6</accession>